<evidence type="ECO:0000313" key="2">
    <source>
        <dbReference type="EMBL" id="KAF7114847.1"/>
    </source>
</evidence>
<sequence length="223" mass="24686">MILVIIVPLDSVLLNEDDNHGVSDSNTDLSDGAAASQNRLSSSPYVNILKEGTAQEPVKIFVVLTLLLTILVIDIFRLQLAFKLVINIFRLQLSFKLVVLFGFMFGLIGSMLQRAHLTVAFVSSQAGYILVMLGFYLMMTDYLPESYFFTVMTAVIVPVVAYLSTTGPTSIPVMLGIYAMITMHLPASNFWLACAMTTVIVTTVGYLGYLWALRLWALRLKTV</sequence>
<gene>
    <name evidence="2" type="ORF">RHSIM_RhsimUnG0075400</name>
</gene>
<feature type="transmembrane region" description="Helical" evidence="1">
    <location>
        <begin position="60"/>
        <end position="81"/>
    </location>
</feature>
<feature type="transmembrane region" description="Helical" evidence="1">
    <location>
        <begin position="93"/>
        <end position="112"/>
    </location>
</feature>
<keyword evidence="1" id="KW-0472">Membrane</keyword>
<dbReference type="Proteomes" id="UP000626092">
    <property type="component" value="Unassembled WGS sequence"/>
</dbReference>
<reference evidence="2" key="1">
    <citation type="submission" date="2019-11" db="EMBL/GenBank/DDBJ databases">
        <authorList>
            <person name="Liu Y."/>
            <person name="Hou J."/>
            <person name="Li T.-Q."/>
            <person name="Guan C.-H."/>
            <person name="Wu X."/>
            <person name="Wu H.-Z."/>
            <person name="Ling F."/>
            <person name="Zhang R."/>
            <person name="Shi X.-G."/>
            <person name="Ren J.-P."/>
            <person name="Chen E.-F."/>
            <person name="Sun J.-M."/>
        </authorList>
    </citation>
    <scope>NUCLEOTIDE SEQUENCE</scope>
    <source>
        <strain evidence="2">Adult_tree_wgs_1</strain>
        <tissue evidence="2">Leaves</tissue>
    </source>
</reference>
<evidence type="ECO:0000256" key="1">
    <source>
        <dbReference type="SAM" id="Phobius"/>
    </source>
</evidence>
<keyword evidence="1" id="KW-1133">Transmembrane helix</keyword>
<evidence type="ECO:0000313" key="3">
    <source>
        <dbReference type="Proteomes" id="UP000626092"/>
    </source>
</evidence>
<name>A0A834FW77_RHOSS</name>
<dbReference type="AlphaFoldDB" id="A0A834FW77"/>
<keyword evidence="1" id="KW-0812">Transmembrane</keyword>
<feature type="transmembrane region" description="Helical" evidence="1">
    <location>
        <begin position="146"/>
        <end position="165"/>
    </location>
</feature>
<proteinExistence type="predicted"/>
<dbReference type="OrthoDB" id="1598710at2759"/>
<organism evidence="2 3">
    <name type="scientific">Rhododendron simsii</name>
    <name type="common">Sims's rhododendron</name>
    <dbReference type="NCBI Taxonomy" id="118357"/>
    <lineage>
        <taxon>Eukaryota</taxon>
        <taxon>Viridiplantae</taxon>
        <taxon>Streptophyta</taxon>
        <taxon>Embryophyta</taxon>
        <taxon>Tracheophyta</taxon>
        <taxon>Spermatophyta</taxon>
        <taxon>Magnoliopsida</taxon>
        <taxon>eudicotyledons</taxon>
        <taxon>Gunneridae</taxon>
        <taxon>Pentapetalae</taxon>
        <taxon>asterids</taxon>
        <taxon>Ericales</taxon>
        <taxon>Ericaceae</taxon>
        <taxon>Ericoideae</taxon>
        <taxon>Rhodoreae</taxon>
        <taxon>Rhododendron</taxon>
    </lineage>
</organism>
<dbReference type="EMBL" id="WJXA01000183">
    <property type="protein sequence ID" value="KAF7114847.1"/>
    <property type="molecule type" value="Genomic_DNA"/>
</dbReference>
<protein>
    <submittedName>
        <fullName evidence="2">Uncharacterized protein</fullName>
    </submittedName>
</protein>
<keyword evidence="3" id="KW-1185">Reference proteome</keyword>
<accession>A0A834FW77</accession>
<feature type="transmembrane region" description="Helical" evidence="1">
    <location>
        <begin position="190"/>
        <end position="212"/>
    </location>
</feature>
<comment type="caution">
    <text evidence="2">The sequence shown here is derived from an EMBL/GenBank/DDBJ whole genome shotgun (WGS) entry which is preliminary data.</text>
</comment>
<feature type="transmembrane region" description="Helical" evidence="1">
    <location>
        <begin position="118"/>
        <end position="139"/>
    </location>
</feature>